<protein>
    <submittedName>
        <fullName evidence="2">Uncharacterized protein</fullName>
    </submittedName>
</protein>
<dbReference type="PANTHER" id="PTHR36373">
    <property type="entry name" value="EXPRESSED PROTEIN"/>
    <property type="match status" value="1"/>
</dbReference>
<dbReference type="PANTHER" id="PTHR36373:SF1">
    <property type="entry name" value="EXPRESSED PROTEIN"/>
    <property type="match status" value="1"/>
</dbReference>
<sequence length="371" mass="41802">MEPAKIDWKTVDSEFVRDDVYEHINAPQWIDFLAPQDSVDDEGWFCRPDCKHQKTAEDFLKSTPSSKLLRSESVSKLIGLGDWSRRVCDLKRRGLAQSSTASSTNEDSGNQNPNLSTPTRQIKSLKEAIKSSAEKGEQGDECSEILLQNDEKPRLKSTLSARDLLGGRDILNKIIEFCNELKRMATRTKQEDNGVVVLNAKKISLESKKEAYLGICNSNSEKLNEKEKERRPLLEVVNKDKYGTGNRSNAKERQRRKKRDDEAENTPPPLDLKNVKGEDERSILPIRTSPPTPQWFSAVSQPAKTTPSKGPIPNSWLMEKDVLQEMKQNKGSRKELEEKSNGRNASVITGGEGKTPDVFWFLKPCVLSSSN</sequence>
<dbReference type="EMBL" id="BSYO01000005">
    <property type="protein sequence ID" value="GMH04421.1"/>
    <property type="molecule type" value="Genomic_DNA"/>
</dbReference>
<dbReference type="Proteomes" id="UP001279734">
    <property type="component" value="Unassembled WGS sequence"/>
</dbReference>
<feature type="region of interest" description="Disordered" evidence="1">
    <location>
        <begin position="222"/>
        <end position="315"/>
    </location>
</feature>
<feature type="region of interest" description="Disordered" evidence="1">
    <location>
        <begin position="327"/>
        <end position="353"/>
    </location>
</feature>
<name>A0AAD3S4V8_NEPGR</name>
<evidence type="ECO:0000256" key="1">
    <source>
        <dbReference type="SAM" id="MobiDB-lite"/>
    </source>
</evidence>
<accession>A0AAD3S4V8</accession>
<reference evidence="2" key="1">
    <citation type="submission" date="2023-05" db="EMBL/GenBank/DDBJ databases">
        <title>Nepenthes gracilis genome sequencing.</title>
        <authorList>
            <person name="Fukushima K."/>
        </authorList>
    </citation>
    <scope>NUCLEOTIDE SEQUENCE</scope>
    <source>
        <strain evidence="2">SING2019-196</strain>
    </source>
</reference>
<feature type="compositionally biased region" description="Basic and acidic residues" evidence="1">
    <location>
        <begin position="273"/>
        <end position="282"/>
    </location>
</feature>
<organism evidence="2 3">
    <name type="scientific">Nepenthes gracilis</name>
    <name type="common">Slender pitcher plant</name>
    <dbReference type="NCBI Taxonomy" id="150966"/>
    <lineage>
        <taxon>Eukaryota</taxon>
        <taxon>Viridiplantae</taxon>
        <taxon>Streptophyta</taxon>
        <taxon>Embryophyta</taxon>
        <taxon>Tracheophyta</taxon>
        <taxon>Spermatophyta</taxon>
        <taxon>Magnoliopsida</taxon>
        <taxon>eudicotyledons</taxon>
        <taxon>Gunneridae</taxon>
        <taxon>Pentapetalae</taxon>
        <taxon>Caryophyllales</taxon>
        <taxon>Nepenthaceae</taxon>
        <taxon>Nepenthes</taxon>
    </lineage>
</organism>
<feature type="compositionally biased region" description="Basic and acidic residues" evidence="1">
    <location>
        <begin position="222"/>
        <end position="242"/>
    </location>
</feature>
<evidence type="ECO:0000313" key="3">
    <source>
        <dbReference type="Proteomes" id="UP001279734"/>
    </source>
</evidence>
<feature type="compositionally biased region" description="Basic and acidic residues" evidence="1">
    <location>
        <begin position="327"/>
        <end position="341"/>
    </location>
</feature>
<gene>
    <name evidence="2" type="ORF">Nepgr_006260</name>
</gene>
<feature type="region of interest" description="Disordered" evidence="1">
    <location>
        <begin position="97"/>
        <end position="119"/>
    </location>
</feature>
<comment type="caution">
    <text evidence="2">The sequence shown here is derived from an EMBL/GenBank/DDBJ whole genome shotgun (WGS) entry which is preliminary data.</text>
</comment>
<proteinExistence type="predicted"/>
<evidence type="ECO:0000313" key="2">
    <source>
        <dbReference type="EMBL" id="GMH04421.1"/>
    </source>
</evidence>
<keyword evidence="3" id="KW-1185">Reference proteome</keyword>
<dbReference type="AlphaFoldDB" id="A0AAD3S4V8"/>
<feature type="compositionally biased region" description="Polar residues" evidence="1">
    <location>
        <begin position="294"/>
        <end position="308"/>
    </location>
</feature>